<evidence type="ECO:0000256" key="1">
    <source>
        <dbReference type="SAM" id="MobiDB-lite"/>
    </source>
</evidence>
<dbReference type="Proteomes" id="UP000319576">
    <property type="component" value="Chromosome"/>
</dbReference>
<dbReference type="OrthoDB" id="290953at2"/>
<keyword evidence="4" id="KW-1185">Reference proteome</keyword>
<evidence type="ECO:0000313" key="3">
    <source>
        <dbReference type="EMBL" id="QDU18746.1"/>
    </source>
</evidence>
<feature type="signal peptide" evidence="2">
    <location>
        <begin position="1"/>
        <end position="29"/>
    </location>
</feature>
<reference evidence="3 4" key="1">
    <citation type="submission" date="2019-02" db="EMBL/GenBank/DDBJ databases">
        <title>Deep-cultivation of Planctomycetes and their phenomic and genomic characterization uncovers novel biology.</title>
        <authorList>
            <person name="Wiegand S."/>
            <person name="Jogler M."/>
            <person name="Boedeker C."/>
            <person name="Pinto D."/>
            <person name="Vollmers J."/>
            <person name="Rivas-Marin E."/>
            <person name="Kohn T."/>
            <person name="Peeters S.H."/>
            <person name="Heuer A."/>
            <person name="Rast P."/>
            <person name="Oberbeckmann S."/>
            <person name="Bunk B."/>
            <person name="Jeske O."/>
            <person name="Meyerdierks A."/>
            <person name="Storesund J.E."/>
            <person name="Kallscheuer N."/>
            <person name="Luecker S."/>
            <person name="Lage O.M."/>
            <person name="Pohl T."/>
            <person name="Merkel B.J."/>
            <person name="Hornburger P."/>
            <person name="Mueller R.-W."/>
            <person name="Bruemmer F."/>
            <person name="Labrenz M."/>
            <person name="Spormann A.M."/>
            <person name="Op den Camp H."/>
            <person name="Overmann J."/>
            <person name="Amann R."/>
            <person name="Jetten M.S.M."/>
            <person name="Mascher T."/>
            <person name="Medema M.H."/>
            <person name="Devos D.P."/>
            <person name="Kaster A.-K."/>
            <person name="Ovreas L."/>
            <person name="Rohde M."/>
            <person name="Galperin M.Y."/>
            <person name="Jogler C."/>
        </authorList>
    </citation>
    <scope>NUCLEOTIDE SEQUENCE [LARGE SCALE GENOMIC DNA]</scope>
    <source>
        <strain evidence="3 4">ETA_A1</strain>
    </source>
</reference>
<accession>A0A517XMN7</accession>
<proteinExistence type="predicted"/>
<dbReference type="EMBL" id="CP036273">
    <property type="protein sequence ID" value="QDU18746.1"/>
    <property type="molecule type" value="Genomic_DNA"/>
</dbReference>
<feature type="compositionally biased region" description="Basic and acidic residues" evidence="1">
    <location>
        <begin position="30"/>
        <end position="46"/>
    </location>
</feature>
<dbReference type="PROSITE" id="PS51257">
    <property type="entry name" value="PROKAR_LIPOPROTEIN"/>
    <property type="match status" value="1"/>
</dbReference>
<name>A0A517XMN7_9BACT</name>
<evidence type="ECO:0000256" key="2">
    <source>
        <dbReference type="SAM" id="SignalP"/>
    </source>
</evidence>
<feature type="region of interest" description="Disordered" evidence="1">
    <location>
        <begin position="25"/>
        <end position="50"/>
    </location>
</feature>
<gene>
    <name evidence="3" type="ORF">ETAA1_06420</name>
</gene>
<protein>
    <recommendedName>
        <fullName evidence="5">Lipoprotein</fullName>
    </recommendedName>
</protein>
<dbReference type="RefSeq" id="WP_145234245.1">
    <property type="nucleotide sequence ID" value="NZ_CP036273.1"/>
</dbReference>
<dbReference type="KEGG" id="uli:ETAA1_06420"/>
<evidence type="ECO:0008006" key="5">
    <source>
        <dbReference type="Google" id="ProtNLM"/>
    </source>
</evidence>
<feature type="chain" id="PRO_5021930709" description="Lipoprotein" evidence="2">
    <location>
        <begin position="30"/>
        <end position="162"/>
    </location>
</feature>
<dbReference type="AlphaFoldDB" id="A0A517XMN7"/>
<keyword evidence="2" id="KW-0732">Signal</keyword>
<evidence type="ECO:0000313" key="4">
    <source>
        <dbReference type="Proteomes" id="UP000319576"/>
    </source>
</evidence>
<sequence length="162" mass="17021" precursor="true">MFNWKPLAVALLGCALVVGCGQPAAPSKAAPEKKGGDDDPHEHGEGPHGGTIIDIAGVHAEFTVDHKAKSATVYILDGKKAKKAEPIAAAALTISVKSPAFQVDAKASPEAGDPAGKASRFVAVHDNFGKEQEFAGTLTVTLDGKQYNEDFKEEPHDHDKKK</sequence>
<organism evidence="3 4">
    <name type="scientific">Urbifossiella limnaea</name>
    <dbReference type="NCBI Taxonomy" id="2528023"/>
    <lineage>
        <taxon>Bacteria</taxon>
        <taxon>Pseudomonadati</taxon>
        <taxon>Planctomycetota</taxon>
        <taxon>Planctomycetia</taxon>
        <taxon>Gemmatales</taxon>
        <taxon>Gemmataceae</taxon>
        <taxon>Urbifossiella</taxon>
    </lineage>
</organism>